<dbReference type="Pfam" id="PF13472">
    <property type="entry name" value="Lipase_GDSL_2"/>
    <property type="match status" value="1"/>
</dbReference>
<evidence type="ECO:0000313" key="6">
    <source>
        <dbReference type="Proteomes" id="UP000268727"/>
    </source>
</evidence>
<dbReference type="SUPFAM" id="SSF52266">
    <property type="entry name" value="SGNH hydrolase"/>
    <property type="match status" value="1"/>
</dbReference>
<feature type="signal peptide" evidence="3">
    <location>
        <begin position="1"/>
        <end position="33"/>
    </location>
</feature>
<dbReference type="AlphaFoldDB" id="A0A3N1H0B7"/>
<protein>
    <submittedName>
        <fullName evidence="5">Lysophospholipase L1-like esterase</fullName>
    </submittedName>
</protein>
<evidence type="ECO:0000256" key="3">
    <source>
        <dbReference type="SAM" id="SignalP"/>
    </source>
</evidence>
<dbReference type="PROSITE" id="PS50231">
    <property type="entry name" value="RICIN_B_LECTIN"/>
    <property type="match status" value="1"/>
</dbReference>
<sequence>MTLSSCGAVVRSAVALVVGAVAVLAPAAPSARAATVDTSATYVVVARHSGKVMQVRSAVDGGAVVQASRSDSSAQQFQFVDSGGGFFRLRSRYSGRVVDVASASTANGADVVQWTDRDAVNQQFGVVDTDSGYVRLVNRNSGKALDVWERSTAEGARISQYDVNSGANQQWQLVRLGVVPGDPVPAGCTGTGPITCRYDVAPGHYDVAVRLGSSSRAAHTGVTAEARRRVLSAVDTGVGQFADRVLTVNVREPEGQPTGQGGTGTPGLTLVFDGRSPAVVAVTVKPVRPAALFLVGDSTVCDQPVAPYTGWGQALPARLREGLSVANYADSGESSGSVLANAVLFPAVRSQTRAGDTVMIQVGHNDKQTSAAAFRDNLTRMVRDVRAAGGAPVLVTPPVRRLFDSAGRLTGTARHVNEVGVDLPAEVKAVARAQGAPLIDLTASSAALVEQLGVTPSQGLFLTAEKGDNTHFSEYGATAMSNLVLDEAVRLGVLRSTQVR</sequence>
<dbReference type="InterPro" id="IPR036514">
    <property type="entry name" value="SGNH_hydro_sf"/>
</dbReference>
<dbReference type="EMBL" id="RJKM01000001">
    <property type="protein sequence ID" value="ROP35836.1"/>
    <property type="molecule type" value="Genomic_DNA"/>
</dbReference>
<dbReference type="InterPro" id="IPR000772">
    <property type="entry name" value="Ricin_B_lectin"/>
</dbReference>
<dbReference type="InterPro" id="IPR037459">
    <property type="entry name" value="RhgT-like"/>
</dbReference>
<reference evidence="5 6" key="1">
    <citation type="submission" date="2018-11" db="EMBL/GenBank/DDBJ databases">
        <title>Sequencing the genomes of 1000 actinobacteria strains.</title>
        <authorList>
            <person name="Klenk H.-P."/>
        </authorList>
    </citation>
    <scope>NUCLEOTIDE SEQUENCE [LARGE SCALE GENOMIC DNA]</scope>
    <source>
        <strain evidence="5 6">DSM 44231</strain>
    </source>
</reference>
<dbReference type="GO" id="GO:0016787">
    <property type="term" value="F:hydrolase activity"/>
    <property type="evidence" value="ECO:0007669"/>
    <property type="project" value="UniProtKB-KW"/>
</dbReference>
<dbReference type="InterPro" id="IPR035992">
    <property type="entry name" value="Ricin_B-like_lectins"/>
</dbReference>
<evidence type="ECO:0000313" key="5">
    <source>
        <dbReference type="EMBL" id="ROP35836.1"/>
    </source>
</evidence>
<dbReference type="SMART" id="SM00458">
    <property type="entry name" value="RICIN"/>
    <property type="match status" value="1"/>
</dbReference>
<name>A0A3N1H0B7_9PSEU</name>
<dbReference type="CDD" id="cd01821">
    <property type="entry name" value="Rhamnogalacturan_acetylesterase_like"/>
    <property type="match status" value="1"/>
</dbReference>
<dbReference type="Proteomes" id="UP000268727">
    <property type="component" value="Unassembled WGS sequence"/>
</dbReference>
<dbReference type="PANTHER" id="PTHR43695:SF1">
    <property type="entry name" value="RHAMNOGALACTURONAN ACETYLESTERASE"/>
    <property type="match status" value="1"/>
</dbReference>
<feature type="chain" id="PRO_5018064116" evidence="3">
    <location>
        <begin position="34"/>
        <end position="500"/>
    </location>
</feature>
<proteinExistence type="inferred from homology"/>
<keyword evidence="2" id="KW-0378">Hydrolase</keyword>
<dbReference type="Gene3D" id="3.40.50.1110">
    <property type="entry name" value="SGNH hydrolase"/>
    <property type="match status" value="1"/>
</dbReference>
<dbReference type="Gene3D" id="2.80.10.50">
    <property type="match status" value="1"/>
</dbReference>
<evidence type="ECO:0000256" key="2">
    <source>
        <dbReference type="ARBA" id="ARBA00022801"/>
    </source>
</evidence>
<dbReference type="InterPro" id="IPR013830">
    <property type="entry name" value="SGNH_hydro"/>
</dbReference>
<dbReference type="SUPFAM" id="SSF50370">
    <property type="entry name" value="Ricin B-like lectins"/>
    <property type="match status" value="1"/>
</dbReference>
<comment type="similarity">
    <text evidence="1">Belongs to the 'GDSL' lipolytic enzyme family.</text>
</comment>
<keyword evidence="6" id="KW-1185">Reference proteome</keyword>
<accession>A0A3N1H0B7</accession>
<gene>
    <name evidence="5" type="ORF">EDD40_1091</name>
</gene>
<dbReference type="OrthoDB" id="9802318at2"/>
<evidence type="ECO:0000259" key="4">
    <source>
        <dbReference type="SMART" id="SM00458"/>
    </source>
</evidence>
<organism evidence="5 6">
    <name type="scientific">Saccharothrix texasensis</name>
    <dbReference type="NCBI Taxonomy" id="103734"/>
    <lineage>
        <taxon>Bacteria</taxon>
        <taxon>Bacillati</taxon>
        <taxon>Actinomycetota</taxon>
        <taxon>Actinomycetes</taxon>
        <taxon>Pseudonocardiales</taxon>
        <taxon>Pseudonocardiaceae</taxon>
        <taxon>Saccharothrix</taxon>
    </lineage>
</organism>
<feature type="domain" description="Ricin B lectin" evidence="4">
    <location>
        <begin position="40"/>
        <end position="174"/>
    </location>
</feature>
<dbReference type="PANTHER" id="PTHR43695">
    <property type="entry name" value="PUTATIVE (AFU_ORTHOLOGUE AFUA_2G17250)-RELATED"/>
    <property type="match status" value="1"/>
</dbReference>
<evidence type="ECO:0000256" key="1">
    <source>
        <dbReference type="ARBA" id="ARBA00008668"/>
    </source>
</evidence>
<keyword evidence="3" id="KW-0732">Signal</keyword>
<dbReference type="SUPFAM" id="SSF49785">
    <property type="entry name" value="Galactose-binding domain-like"/>
    <property type="match status" value="1"/>
</dbReference>
<dbReference type="InterPro" id="IPR008979">
    <property type="entry name" value="Galactose-bd-like_sf"/>
</dbReference>
<comment type="caution">
    <text evidence="5">The sequence shown here is derived from an EMBL/GenBank/DDBJ whole genome shotgun (WGS) entry which is preliminary data.</text>
</comment>
<dbReference type="Pfam" id="PF14200">
    <property type="entry name" value="RicinB_lectin_2"/>
    <property type="match status" value="2"/>
</dbReference>